<organism evidence="14 15">
    <name type="scientific">Thermobaculum terrenum (strain ATCC BAA-798 / CCMEE 7001 / YNP1)</name>
    <dbReference type="NCBI Taxonomy" id="525904"/>
    <lineage>
        <taxon>Bacteria</taxon>
        <taxon>Bacillati</taxon>
        <taxon>Chloroflexota</taxon>
        <taxon>Chloroflexia</taxon>
        <taxon>Candidatus Thermobaculales</taxon>
        <taxon>Candidatus Thermobaculaceae</taxon>
        <taxon>Thermobaculum</taxon>
    </lineage>
</organism>
<dbReference type="CDD" id="cd05297">
    <property type="entry name" value="GH4_alpha_glucosidase_galactosidase"/>
    <property type="match status" value="1"/>
</dbReference>
<keyword evidence="10" id="KW-0408">Iron</keyword>
<evidence type="ECO:0000313" key="15">
    <source>
        <dbReference type="Proteomes" id="UP000000323"/>
    </source>
</evidence>
<dbReference type="AlphaFoldDB" id="D1CDY2"/>
<dbReference type="eggNOG" id="COG1486">
    <property type="taxonomic scope" value="Bacteria"/>
</dbReference>
<evidence type="ECO:0000256" key="8">
    <source>
        <dbReference type="ARBA" id="ARBA00023295"/>
    </source>
</evidence>
<dbReference type="Gene3D" id="3.90.1820.10">
    <property type="entry name" value="AglA-like glucosidase"/>
    <property type="match status" value="1"/>
</dbReference>
<dbReference type="GO" id="GO:0004553">
    <property type="term" value="F:hydrolase activity, hydrolyzing O-glycosyl compounds"/>
    <property type="evidence" value="ECO:0007669"/>
    <property type="project" value="InterPro"/>
</dbReference>
<dbReference type="InterPro" id="IPR036291">
    <property type="entry name" value="NAD(P)-bd_dom_sf"/>
</dbReference>
<sequence>MPKIAFIGAGSAVFTRNLLGDLLTYPELDGSTISLMDIDANRLKAVESLAKKMVEQEGSKMVIEATTDRSQALQNADYVVITIQVGGLKAYELDIEIPRKYGVEQCVGDTIGPGGVFRGLRHLAVIEEICNDLEELSPDALILQYTNPMAILCWGISSMSSIRFVGLCHSVQGTSEELAHIAGVPYEELSYWVAGINHMSWFLRLEHKGRDLYPLLFEKMSDPDTYALDPIRFDLMKHFGYFVTESSGHASEYYPYFRKRQDVLEQTLAKFTHPRHGWFKFGQTGGYLKHCFEVADHYYEDIEDQLKADKIEIRRSREYGAQIIHSIETNTPRRINGNVTNYDLITNLPYGCCVEVPCLVDNTGINPCYVGDLPPQLAGLIRTNVNLQELAVLGHIHRDKTLVKQAIKMDPLTAAVCSLEEIDNMVDELFDAQKEWLPQFD</sequence>
<evidence type="ECO:0000256" key="3">
    <source>
        <dbReference type="ARBA" id="ARBA00022723"/>
    </source>
</evidence>
<name>D1CDY2_THET1</name>
<dbReference type="RefSeq" id="WP_012874173.1">
    <property type="nucleotide sequence ID" value="NC_013525.1"/>
</dbReference>
<dbReference type="GO" id="GO:0005975">
    <property type="term" value="P:carbohydrate metabolic process"/>
    <property type="evidence" value="ECO:0007669"/>
    <property type="project" value="InterPro"/>
</dbReference>
<dbReference type="KEGG" id="ttr:Tter_0216"/>
<dbReference type="GO" id="GO:0016616">
    <property type="term" value="F:oxidoreductase activity, acting on the CH-OH group of donors, NAD or NADP as acceptor"/>
    <property type="evidence" value="ECO:0007669"/>
    <property type="project" value="InterPro"/>
</dbReference>
<evidence type="ECO:0000313" key="14">
    <source>
        <dbReference type="EMBL" id="ACZ41138.1"/>
    </source>
</evidence>
<evidence type="ECO:0000256" key="6">
    <source>
        <dbReference type="ARBA" id="ARBA00023211"/>
    </source>
</evidence>
<dbReference type="NCBIfam" id="NF011657">
    <property type="entry name" value="PRK15076.1"/>
    <property type="match status" value="1"/>
</dbReference>
<evidence type="ECO:0000256" key="12">
    <source>
        <dbReference type="RuleBase" id="RU361152"/>
    </source>
</evidence>
<evidence type="ECO:0000256" key="7">
    <source>
        <dbReference type="ARBA" id="ARBA00023277"/>
    </source>
</evidence>
<evidence type="ECO:0000256" key="11">
    <source>
        <dbReference type="PIRSR" id="PIRSR601088-4"/>
    </source>
</evidence>
<dbReference type="InterPro" id="IPR001088">
    <property type="entry name" value="Glyco_hydro_4"/>
</dbReference>
<evidence type="ECO:0000256" key="4">
    <source>
        <dbReference type="ARBA" id="ARBA00022801"/>
    </source>
</evidence>
<feature type="binding site" evidence="9">
    <location>
        <position position="147"/>
    </location>
    <ligand>
        <name>substrate</name>
    </ligand>
</feature>
<comment type="similarity">
    <text evidence="2 12">Belongs to the glycosyl hydrolase 4 family.</text>
</comment>
<keyword evidence="5 12" id="KW-0520">NAD</keyword>
<keyword evidence="8 12" id="KW-0326">Glycosidase</keyword>
<keyword evidence="7" id="KW-0119">Carbohydrate metabolism</keyword>
<feature type="binding site" evidence="10">
    <location>
        <position position="168"/>
    </location>
    <ligand>
        <name>Mn(2+)</name>
        <dbReference type="ChEBI" id="CHEBI:29035"/>
    </ligand>
</feature>
<dbReference type="PRINTS" id="PR00732">
    <property type="entry name" value="GLHYDRLASE4"/>
</dbReference>
<dbReference type="PANTHER" id="PTHR32092">
    <property type="entry name" value="6-PHOSPHO-BETA-GLUCOSIDASE-RELATED"/>
    <property type="match status" value="1"/>
</dbReference>
<comment type="cofactor">
    <cofactor evidence="12">
        <name>NAD(+)</name>
        <dbReference type="ChEBI" id="CHEBI:57540"/>
    </cofactor>
    <text evidence="12">Binds 1 NAD(+) per subunit.</text>
</comment>
<protein>
    <submittedName>
        <fullName evidence="14">Glycoside hydrolase family 4</fullName>
    </submittedName>
</protein>
<feature type="binding site" evidence="10">
    <location>
        <position position="198"/>
    </location>
    <ligand>
        <name>Mn(2+)</name>
        <dbReference type="ChEBI" id="CHEBI:29035"/>
    </ligand>
</feature>
<feature type="binding site" evidence="9">
    <location>
        <position position="275"/>
    </location>
    <ligand>
        <name>substrate</name>
    </ligand>
</feature>
<gene>
    <name evidence="14" type="ordered locus">Tter_0216</name>
</gene>
<reference evidence="15" key="1">
    <citation type="journal article" date="2010" name="Stand. Genomic Sci.">
        <title>Complete genome sequence of 'Thermobaculum terrenum' type strain (YNP1).</title>
        <authorList>
            <person name="Kiss H."/>
            <person name="Cleland D."/>
            <person name="Lapidus A."/>
            <person name="Lucas S."/>
            <person name="Glavina Del Rio T."/>
            <person name="Nolan M."/>
            <person name="Tice H."/>
            <person name="Han C."/>
            <person name="Goodwin L."/>
            <person name="Pitluck S."/>
            <person name="Liolios K."/>
            <person name="Ivanova N."/>
            <person name="Mavromatis K."/>
            <person name="Ovchinnikova G."/>
            <person name="Pati A."/>
            <person name="Chen A."/>
            <person name="Palaniappan K."/>
            <person name="Land M."/>
            <person name="Hauser L."/>
            <person name="Chang Y."/>
            <person name="Jeffries C."/>
            <person name="Lu M."/>
            <person name="Brettin T."/>
            <person name="Detter J."/>
            <person name="Goker M."/>
            <person name="Tindall B."/>
            <person name="Beck B."/>
            <person name="McDermott T."/>
            <person name="Woyke T."/>
            <person name="Bristow J."/>
            <person name="Eisen J."/>
            <person name="Markowitz V."/>
            <person name="Hugenholtz P."/>
            <person name="Kyrpides N."/>
            <person name="Klenk H."/>
            <person name="Cheng J."/>
        </authorList>
    </citation>
    <scope>NUCLEOTIDE SEQUENCE [LARGE SCALE GENOMIC DNA]</scope>
    <source>
        <strain evidence="15">ATCC BAA-798 / YNP1</strain>
    </source>
</reference>
<keyword evidence="3 10" id="KW-0479">Metal-binding</keyword>
<dbReference type="EMBL" id="CP001825">
    <property type="protein sequence ID" value="ACZ41138.1"/>
    <property type="molecule type" value="Genomic_DNA"/>
</dbReference>
<keyword evidence="15" id="KW-1185">Reference proteome</keyword>
<accession>D1CDY2</accession>
<evidence type="ECO:0000259" key="13">
    <source>
        <dbReference type="Pfam" id="PF11975"/>
    </source>
</evidence>
<keyword evidence="10" id="KW-0533">Nickel</keyword>
<dbReference type="HOGENOM" id="CLU_045951_1_1_0"/>
<evidence type="ECO:0000256" key="5">
    <source>
        <dbReference type="ARBA" id="ARBA00023027"/>
    </source>
</evidence>
<feature type="site" description="Increases basicity of active site Tyr" evidence="11">
    <location>
        <position position="109"/>
    </location>
</feature>
<dbReference type="InterPro" id="IPR022616">
    <property type="entry name" value="Glyco_hydro_4_C"/>
</dbReference>
<dbReference type="Proteomes" id="UP000000323">
    <property type="component" value="Chromosome 1"/>
</dbReference>
<dbReference type="SUPFAM" id="SSF56327">
    <property type="entry name" value="LDH C-terminal domain-like"/>
    <property type="match status" value="1"/>
</dbReference>
<dbReference type="GO" id="GO:0046872">
    <property type="term" value="F:metal ion binding"/>
    <property type="evidence" value="ECO:0007669"/>
    <property type="project" value="UniProtKB-KW"/>
</dbReference>
<feature type="domain" description="Glycosyl hydrolase family 4 C-terminal" evidence="13">
    <location>
        <begin position="193"/>
        <end position="413"/>
    </location>
</feature>
<comment type="cofactor">
    <cofactor evidence="1">
        <name>Mn(2+)</name>
        <dbReference type="ChEBI" id="CHEBI:29035"/>
    </cofactor>
</comment>
<dbReference type="SUPFAM" id="SSF51735">
    <property type="entry name" value="NAD(P)-binding Rossmann-fold domains"/>
    <property type="match status" value="1"/>
</dbReference>
<dbReference type="InterPro" id="IPR015955">
    <property type="entry name" value="Lactate_DH/Glyco_Ohase_4_C"/>
</dbReference>
<dbReference type="InterPro" id="IPR053715">
    <property type="entry name" value="GH4_Enzyme_sf"/>
</dbReference>
<evidence type="ECO:0000256" key="10">
    <source>
        <dbReference type="PIRSR" id="PIRSR601088-3"/>
    </source>
</evidence>
<evidence type="ECO:0000256" key="9">
    <source>
        <dbReference type="PIRSR" id="PIRSR601088-2"/>
    </source>
</evidence>
<dbReference type="PANTHER" id="PTHR32092:SF6">
    <property type="entry name" value="ALPHA-GALACTOSIDASE"/>
    <property type="match status" value="1"/>
</dbReference>
<dbReference type="Pfam" id="PF02056">
    <property type="entry name" value="Glyco_hydro_4"/>
    <property type="match status" value="1"/>
</dbReference>
<keyword evidence="10" id="KW-0170">Cobalt</keyword>
<evidence type="ECO:0000256" key="2">
    <source>
        <dbReference type="ARBA" id="ARBA00010141"/>
    </source>
</evidence>
<dbReference type="STRING" id="525904.Tter_0216"/>
<evidence type="ECO:0000256" key="1">
    <source>
        <dbReference type="ARBA" id="ARBA00001936"/>
    </source>
</evidence>
<proteinExistence type="inferred from homology"/>
<dbReference type="CAZy" id="GH4">
    <property type="family name" value="Glycoside Hydrolase Family 4"/>
</dbReference>
<keyword evidence="6 10" id="KW-0464">Manganese</keyword>
<dbReference type="OrthoDB" id="9808275at2"/>
<dbReference type="Pfam" id="PF11975">
    <property type="entry name" value="Glyco_hydro_4C"/>
    <property type="match status" value="1"/>
</dbReference>
<keyword evidence="4 12" id="KW-0378">Hydrolase</keyword>